<name>A0A9D7T917_9MICO</name>
<keyword evidence="1" id="KW-0255">Endonuclease</keyword>
<dbReference type="EMBL" id="JADKGK010000019">
    <property type="protein sequence ID" value="MBL0003903.1"/>
    <property type="molecule type" value="Genomic_DNA"/>
</dbReference>
<protein>
    <submittedName>
        <fullName evidence="1">Restriction endonuclease</fullName>
    </submittedName>
</protein>
<gene>
    <name evidence="1" type="ORF">IPP00_07900</name>
</gene>
<evidence type="ECO:0000313" key="2">
    <source>
        <dbReference type="Proteomes" id="UP000886632"/>
    </source>
</evidence>
<dbReference type="Proteomes" id="UP000886632">
    <property type="component" value="Unassembled WGS sequence"/>
</dbReference>
<comment type="caution">
    <text evidence="1">The sequence shown here is derived from an EMBL/GenBank/DDBJ whole genome shotgun (WGS) entry which is preliminary data.</text>
</comment>
<sequence>VFNDEAHHCYVDRPQTAYSDVMVTPDAEAKEANEQARVWFRGLQSVAKKVGIKTIYDMSATPYFLAGSGYNEGHLFPWTVSDFSLMDAIESGIVKVPRTPSTTTRVTIGSPTSHCGST</sequence>
<accession>A0A9D7T917</accession>
<reference evidence="1" key="1">
    <citation type="submission" date="2020-10" db="EMBL/GenBank/DDBJ databases">
        <title>Connecting structure to function with the recovery of over 1000 high-quality activated sludge metagenome-assembled genomes encoding full-length rRNA genes using long-read sequencing.</title>
        <authorList>
            <person name="Singleton C.M."/>
            <person name="Petriglieri F."/>
            <person name="Kristensen J.M."/>
            <person name="Kirkegaard R.H."/>
            <person name="Michaelsen T.Y."/>
            <person name="Andersen M.H."/>
            <person name="Karst S.M."/>
            <person name="Dueholm M.S."/>
            <person name="Nielsen P.H."/>
            <person name="Albertsen M."/>
        </authorList>
    </citation>
    <scope>NUCLEOTIDE SEQUENCE</scope>
    <source>
        <strain evidence="1">Ribe_18-Q3-R11-54_MAXAC.001</strain>
    </source>
</reference>
<feature type="non-terminal residue" evidence="1">
    <location>
        <position position="1"/>
    </location>
</feature>
<dbReference type="GO" id="GO:0004519">
    <property type="term" value="F:endonuclease activity"/>
    <property type="evidence" value="ECO:0007669"/>
    <property type="project" value="UniProtKB-KW"/>
</dbReference>
<proteinExistence type="predicted"/>
<keyword evidence="1" id="KW-0540">Nuclease</keyword>
<evidence type="ECO:0000313" key="1">
    <source>
        <dbReference type="EMBL" id="MBL0003903.1"/>
    </source>
</evidence>
<organism evidence="1 2">
    <name type="scientific">Candidatus Phosphoribacter hodrii</name>
    <dbReference type="NCBI Taxonomy" id="2953743"/>
    <lineage>
        <taxon>Bacteria</taxon>
        <taxon>Bacillati</taxon>
        <taxon>Actinomycetota</taxon>
        <taxon>Actinomycetes</taxon>
        <taxon>Micrococcales</taxon>
        <taxon>Dermatophilaceae</taxon>
        <taxon>Candidatus Phosphoribacter</taxon>
    </lineage>
</organism>
<dbReference type="AlphaFoldDB" id="A0A9D7T917"/>
<keyword evidence="1" id="KW-0378">Hydrolase</keyword>